<comment type="function">
    <text evidence="6 7">Recruits TFIIH to the initiation complex and stimulates the RNA polymerase II C-terminal domain kinase and DNA-dependent ATPase activities of TFIIH. Both TFIIH and TFIIE are required for promoter clearance by RNA polymerase.</text>
</comment>
<proteinExistence type="inferred from homology"/>
<dbReference type="InterPro" id="IPR016656">
    <property type="entry name" value="TFIIE-bsu"/>
</dbReference>
<evidence type="ECO:0000259" key="9">
    <source>
        <dbReference type="PROSITE" id="PS51351"/>
    </source>
</evidence>
<comment type="subunit">
    <text evidence="7">Tetramer of two alpha and two beta chains.</text>
</comment>
<dbReference type="InterPro" id="IPR040501">
    <property type="entry name" value="TFA2_Winged_2"/>
</dbReference>
<dbReference type="PANTHER" id="PTHR12716:SF8">
    <property type="entry name" value="TRANSCRIPTION INITIATION FACTOR IIE SUBUNIT BETA"/>
    <property type="match status" value="1"/>
</dbReference>
<evidence type="ECO:0000256" key="4">
    <source>
        <dbReference type="ARBA" id="ARBA00023163"/>
    </source>
</evidence>
<dbReference type="GO" id="GO:0005673">
    <property type="term" value="C:transcription factor TFIIE complex"/>
    <property type="evidence" value="ECO:0007669"/>
    <property type="project" value="UniProtKB-UniRule"/>
</dbReference>
<dbReference type="PANTHER" id="PTHR12716">
    <property type="entry name" value="TRANSCRIPTION INITIATION FACTOR IIE, BETA SUBUNIT"/>
    <property type="match status" value="1"/>
</dbReference>
<dbReference type="OrthoDB" id="3907302at2759"/>
<feature type="region of interest" description="Disordered" evidence="8">
    <location>
        <begin position="20"/>
        <end position="56"/>
    </location>
</feature>
<evidence type="ECO:0000256" key="6">
    <source>
        <dbReference type="ARBA" id="ARBA00025581"/>
    </source>
</evidence>
<organism evidence="10 11">
    <name type="scientific">Sphaerobolus stellatus (strain SS14)</name>
    <dbReference type="NCBI Taxonomy" id="990650"/>
    <lineage>
        <taxon>Eukaryota</taxon>
        <taxon>Fungi</taxon>
        <taxon>Dikarya</taxon>
        <taxon>Basidiomycota</taxon>
        <taxon>Agaricomycotina</taxon>
        <taxon>Agaricomycetes</taxon>
        <taxon>Phallomycetidae</taxon>
        <taxon>Geastrales</taxon>
        <taxon>Sphaerobolaceae</taxon>
        <taxon>Sphaerobolus</taxon>
    </lineage>
</organism>
<feature type="compositionally biased region" description="Basic residues" evidence="8">
    <location>
        <begin position="243"/>
        <end position="257"/>
    </location>
</feature>
<dbReference type="EMBL" id="KN837261">
    <property type="protein sequence ID" value="KIJ30454.1"/>
    <property type="molecule type" value="Genomic_DNA"/>
</dbReference>
<evidence type="ECO:0000256" key="8">
    <source>
        <dbReference type="SAM" id="MobiDB-lite"/>
    </source>
</evidence>
<feature type="domain" description="TFIIE beta" evidence="9">
    <location>
        <begin position="50"/>
        <end position="127"/>
    </location>
</feature>
<dbReference type="GO" id="GO:0003677">
    <property type="term" value="F:DNA binding"/>
    <property type="evidence" value="ECO:0007669"/>
    <property type="project" value="UniProtKB-UniRule"/>
</dbReference>
<evidence type="ECO:0000256" key="1">
    <source>
        <dbReference type="ARBA" id="ARBA00004123"/>
    </source>
</evidence>
<accession>A0A0C9U7X2</accession>
<keyword evidence="5 7" id="KW-0539">Nucleus</keyword>
<feature type="region of interest" description="Disordered" evidence="8">
    <location>
        <begin position="236"/>
        <end position="263"/>
    </location>
</feature>
<sequence length="283" mass="31476">MATRDNPLNKSWITSSTPATIIPVSSSAGTTDEPPAKRAKKSKPKPDVVYSQPANTGSGQNTLTQLVYAINYLKSNQNPMRLQELAILTDTPLMTDAALLDRFKTHDRVVHDPKTDLYSYRHDYAFKNKASLLTEIQRHTRHGGGLSVRSLKETWKEAPQAIEELEKEGDVLVTRTVKDGQMRFVFWNEVRPDEDKGGIPVEKEFQDLWHSLTVPADADLLKALASEGLQATAAEQLIPKLPQGKKKGKKGAPRNRQSRITNVHLKGEVDLTKDYVAPSGSQK</sequence>
<dbReference type="GO" id="GO:0006367">
    <property type="term" value="P:transcription initiation at RNA polymerase II promoter"/>
    <property type="evidence" value="ECO:0007669"/>
    <property type="project" value="UniProtKB-UniRule"/>
</dbReference>
<gene>
    <name evidence="10" type="ORF">M422DRAFT_783976</name>
</gene>
<dbReference type="PROSITE" id="PS51351">
    <property type="entry name" value="TFIIE_BETA_C"/>
    <property type="match status" value="1"/>
</dbReference>
<comment type="subcellular location">
    <subcellularLocation>
        <location evidence="1 7">Nucleus</location>
    </subcellularLocation>
</comment>
<evidence type="ECO:0000256" key="2">
    <source>
        <dbReference type="ARBA" id="ARBA00023015"/>
    </source>
</evidence>
<keyword evidence="11" id="KW-1185">Reference proteome</keyword>
<protein>
    <recommendedName>
        <fullName evidence="7">Transcription initiation factor IIE subunit beta</fullName>
    </recommendedName>
</protein>
<keyword evidence="2 7" id="KW-0805">Transcription regulation</keyword>
<keyword evidence="3 7" id="KW-0238">DNA-binding</keyword>
<keyword evidence="4 7" id="KW-0804">Transcription</keyword>
<comment type="similarity">
    <text evidence="7">Belongs to the TFIIE beta subunit family.</text>
</comment>
<dbReference type="GO" id="GO:0001097">
    <property type="term" value="F:TFIIH-class transcription factor complex binding"/>
    <property type="evidence" value="ECO:0007669"/>
    <property type="project" value="TreeGrafter"/>
</dbReference>
<evidence type="ECO:0000313" key="11">
    <source>
        <dbReference type="Proteomes" id="UP000054279"/>
    </source>
</evidence>
<dbReference type="Pfam" id="PF02186">
    <property type="entry name" value="TFIIE_beta"/>
    <property type="match status" value="1"/>
</dbReference>
<dbReference type="Proteomes" id="UP000054279">
    <property type="component" value="Unassembled WGS sequence"/>
</dbReference>
<name>A0A0C9U7X2_SPHS4</name>
<dbReference type="PIRSF" id="PIRSF016398">
    <property type="entry name" value="TFIIE-beta"/>
    <property type="match status" value="1"/>
</dbReference>
<dbReference type="AlphaFoldDB" id="A0A0C9U7X2"/>
<dbReference type="HOGENOM" id="CLU_056580_1_0_1"/>
<evidence type="ECO:0000313" key="10">
    <source>
        <dbReference type="EMBL" id="KIJ30454.1"/>
    </source>
</evidence>
<feature type="compositionally biased region" description="Polar residues" evidence="8">
    <location>
        <begin position="20"/>
        <end position="30"/>
    </location>
</feature>
<dbReference type="InterPro" id="IPR003166">
    <property type="entry name" value="TFIIE_bsu_DNA-bd"/>
</dbReference>
<evidence type="ECO:0000256" key="7">
    <source>
        <dbReference type="PIRNR" id="PIRNR016398"/>
    </source>
</evidence>
<evidence type="ECO:0000256" key="5">
    <source>
        <dbReference type="ARBA" id="ARBA00023242"/>
    </source>
</evidence>
<evidence type="ECO:0000256" key="3">
    <source>
        <dbReference type="ARBA" id="ARBA00023125"/>
    </source>
</evidence>
<dbReference type="Pfam" id="PF18121">
    <property type="entry name" value="TFA2_Winged_2"/>
    <property type="match status" value="1"/>
</dbReference>
<reference evidence="10 11" key="1">
    <citation type="submission" date="2014-06" db="EMBL/GenBank/DDBJ databases">
        <title>Evolutionary Origins and Diversification of the Mycorrhizal Mutualists.</title>
        <authorList>
            <consortium name="DOE Joint Genome Institute"/>
            <consortium name="Mycorrhizal Genomics Consortium"/>
            <person name="Kohler A."/>
            <person name="Kuo A."/>
            <person name="Nagy L.G."/>
            <person name="Floudas D."/>
            <person name="Copeland A."/>
            <person name="Barry K.W."/>
            <person name="Cichocki N."/>
            <person name="Veneault-Fourrey C."/>
            <person name="LaButti K."/>
            <person name="Lindquist E.A."/>
            <person name="Lipzen A."/>
            <person name="Lundell T."/>
            <person name="Morin E."/>
            <person name="Murat C."/>
            <person name="Riley R."/>
            <person name="Ohm R."/>
            <person name="Sun H."/>
            <person name="Tunlid A."/>
            <person name="Henrissat B."/>
            <person name="Grigoriev I.V."/>
            <person name="Hibbett D.S."/>
            <person name="Martin F."/>
        </authorList>
    </citation>
    <scope>NUCLEOTIDE SEQUENCE [LARGE SCALE GENOMIC DNA]</scope>
    <source>
        <strain evidence="10 11">SS14</strain>
    </source>
</reference>